<protein>
    <submittedName>
        <fullName evidence="6">Heparinase II/III-family protein</fullName>
    </submittedName>
</protein>
<evidence type="ECO:0000313" key="6">
    <source>
        <dbReference type="EMBL" id="GAA4307689.1"/>
    </source>
</evidence>
<keyword evidence="3" id="KW-0574">Periplasm</keyword>
<evidence type="ECO:0000259" key="5">
    <source>
        <dbReference type="Pfam" id="PF07940"/>
    </source>
</evidence>
<dbReference type="PANTHER" id="PTHR39210">
    <property type="entry name" value="HEPARIN-SULFATE LYASE"/>
    <property type="match status" value="1"/>
</dbReference>
<dbReference type="Gene3D" id="1.50.10.100">
    <property type="entry name" value="Chondroitin AC/alginate lyase"/>
    <property type="match status" value="1"/>
</dbReference>
<dbReference type="Pfam" id="PF07940">
    <property type="entry name" value="Hepar_II_III_C"/>
    <property type="match status" value="1"/>
</dbReference>
<dbReference type="InterPro" id="IPR012480">
    <property type="entry name" value="Hepar_II_III_C"/>
</dbReference>
<dbReference type="Gene3D" id="2.70.98.70">
    <property type="match status" value="1"/>
</dbReference>
<dbReference type="PANTHER" id="PTHR39210:SF1">
    <property type="entry name" value="HEPARIN-SULFATE LYASE"/>
    <property type="match status" value="1"/>
</dbReference>
<evidence type="ECO:0000256" key="4">
    <source>
        <dbReference type="ARBA" id="ARBA00023239"/>
    </source>
</evidence>
<name>A0ABP8FNS2_9BACT</name>
<comment type="subcellular location">
    <subcellularLocation>
        <location evidence="1">Periplasm</location>
    </subcellularLocation>
</comment>
<evidence type="ECO:0000256" key="3">
    <source>
        <dbReference type="ARBA" id="ARBA00022764"/>
    </source>
</evidence>
<keyword evidence="4" id="KW-0456">Lyase</keyword>
<comment type="caution">
    <text evidence="6">The sequence shown here is derived from an EMBL/GenBank/DDBJ whole genome shotgun (WGS) entry which is preliminary data.</text>
</comment>
<dbReference type="Proteomes" id="UP001501207">
    <property type="component" value="Unassembled WGS sequence"/>
</dbReference>
<organism evidence="6 7">
    <name type="scientific">Compostibacter hankyongensis</name>
    <dbReference type="NCBI Taxonomy" id="1007089"/>
    <lineage>
        <taxon>Bacteria</taxon>
        <taxon>Pseudomonadati</taxon>
        <taxon>Bacteroidota</taxon>
        <taxon>Chitinophagia</taxon>
        <taxon>Chitinophagales</taxon>
        <taxon>Chitinophagaceae</taxon>
        <taxon>Compostibacter</taxon>
    </lineage>
</organism>
<keyword evidence="2" id="KW-0732">Signal</keyword>
<gene>
    <name evidence="6" type="ORF">GCM10023143_14540</name>
</gene>
<sequence length="586" mass="66483">MRSYVKEAESYLNYEWPSIPATTSLLIVRTGDRSRYEAISFKKRQVLGTLLLAEIYENKGRFIDPIVNGIWSICEESFWGASAHIPKTKENAGLIDVSDPFVELFSAETATYLAWADYFLGDKLDAVSPQIRKRIYYEVNNRIFRPLMTKYHGWMGKNGSGRRPNNWNPWICSNWLNAALLLERDDEKRAAMIAKALHVLDQFLNPYPADGGCDEGPSYWSAAGASLYDCIAMLNLASHGAFRYVFHDPKVVNIGKYIYRAQISDTYFLNFADAPPQPGMDGELIYRFGKDIADPDMVKFGAYYRRSSDGKLGRFHFFRNFYSLFMQDEYSKAEKALPLPEDVWLPDLQVMAARDKAGSTAGFYLAAKGGNNDESHNHNDIGNFVVYYNGQPLIIDVGSGTYTSRTFSDKRYDIWYNRSDYHNTPTINGQPQPAGSAFKAEQVSYKATKSSAAFSLDMASAYPSGADINSWRRTIQLNRGKAVTVTDDIDLKNARSYTEHMMTVYPAEVAAPGRLLIHYRPEQGKARDFLVKYDARQWNATVEKVKLGTMEDQGILKNWGDRIYRISFEAAHPQKRGKGIFVITPQ</sequence>
<proteinExistence type="predicted"/>
<evidence type="ECO:0000313" key="7">
    <source>
        <dbReference type="Proteomes" id="UP001501207"/>
    </source>
</evidence>
<dbReference type="InterPro" id="IPR008929">
    <property type="entry name" value="Chondroitin_lyas"/>
</dbReference>
<feature type="domain" description="Heparinase II/III-like C-terminal" evidence="5">
    <location>
        <begin position="363"/>
        <end position="496"/>
    </location>
</feature>
<dbReference type="SUPFAM" id="SSF48230">
    <property type="entry name" value="Chondroitin AC/alginate lyase"/>
    <property type="match status" value="1"/>
</dbReference>
<keyword evidence="7" id="KW-1185">Reference proteome</keyword>
<reference evidence="7" key="1">
    <citation type="journal article" date="2019" name="Int. J. Syst. Evol. Microbiol.">
        <title>The Global Catalogue of Microorganisms (GCM) 10K type strain sequencing project: providing services to taxonomists for standard genome sequencing and annotation.</title>
        <authorList>
            <consortium name="The Broad Institute Genomics Platform"/>
            <consortium name="The Broad Institute Genome Sequencing Center for Infectious Disease"/>
            <person name="Wu L."/>
            <person name="Ma J."/>
        </authorList>
    </citation>
    <scope>NUCLEOTIDE SEQUENCE [LARGE SCALE GENOMIC DNA]</scope>
    <source>
        <strain evidence="7">JCM 17664</strain>
    </source>
</reference>
<accession>A0ABP8FNS2</accession>
<evidence type="ECO:0000256" key="2">
    <source>
        <dbReference type="ARBA" id="ARBA00022729"/>
    </source>
</evidence>
<evidence type="ECO:0000256" key="1">
    <source>
        <dbReference type="ARBA" id="ARBA00004418"/>
    </source>
</evidence>
<dbReference type="EMBL" id="BAABFN010000002">
    <property type="protein sequence ID" value="GAA4307689.1"/>
    <property type="molecule type" value="Genomic_DNA"/>
</dbReference>